<keyword evidence="2" id="KW-1185">Reference proteome</keyword>
<evidence type="ECO:0000313" key="2">
    <source>
        <dbReference type="Proteomes" id="UP001446871"/>
    </source>
</evidence>
<organism evidence="1 2">
    <name type="scientific">Apiospora saccharicola</name>
    <dbReference type="NCBI Taxonomy" id="335842"/>
    <lineage>
        <taxon>Eukaryota</taxon>
        <taxon>Fungi</taxon>
        <taxon>Dikarya</taxon>
        <taxon>Ascomycota</taxon>
        <taxon>Pezizomycotina</taxon>
        <taxon>Sordariomycetes</taxon>
        <taxon>Xylariomycetidae</taxon>
        <taxon>Amphisphaeriales</taxon>
        <taxon>Apiosporaceae</taxon>
        <taxon>Apiospora</taxon>
    </lineage>
</organism>
<comment type="caution">
    <text evidence="1">The sequence shown here is derived from an EMBL/GenBank/DDBJ whole genome shotgun (WGS) entry which is preliminary data.</text>
</comment>
<dbReference type="EMBL" id="JAQQWM010000005">
    <property type="protein sequence ID" value="KAK8063264.1"/>
    <property type="molecule type" value="Genomic_DNA"/>
</dbReference>
<dbReference type="Proteomes" id="UP001446871">
    <property type="component" value="Unassembled WGS sequence"/>
</dbReference>
<gene>
    <name evidence="1" type="ORF">PG996_007916</name>
</gene>
<sequence length="232" mass="26783">MLPYYKYHLTRKKYERALTLAFHAASRGWTNREPKSPWRTGGWGGITWPVTPDGHREVVNAIFDATSRLPATQVQQNPRRRDDRGHLARAVRCAPANALKLLTMHMSLNLVDYRDMRAALVEAVHFGGNGDMHRLTFFKLIFPDRLELACNPEELEAGHERYEQEVQGLKKRLARELRHCFDTKCFNVALYLAECLGRENIGEWLIEDLERAQREQLARASPAFADILRLAM</sequence>
<proteinExistence type="predicted"/>
<protein>
    <submittedName>
        <fullName evidence="1">Uncharacterized protein</fullName>
    </submittedName>
</protein>
<name>A0ABR1UWE8_9PEZI</name>
<accession>A0ABR1UWE8</accession>
<evidence type="ECO:0000313" key="1">
    <source>
        <dbReference type="EMBL" id="KAK8063264.1"/>
    </source>
</evidence>
<reference evidence="1 2" key="1">
    <citation type="submission" date="2023-01" db="EMBL/GenBank/DDBJ databases">
        <title>Analysis of 21 Apiospora genomes using comparative genomics revels a genus with tremendous synthesis potential of carbohydrate active enzymes and secondary metabolites.</title>
        <authorList>
            <person name="Sorensen T."/>
        </authorList>
    </citation>
    <scope>NUCLEOTIDE SEQUENCE [LARGE SCALE GENOMIC DNA]</scope>
    <source>
        <strain evidence="1 2">CBS 83171</strain>
    </source>
</reference>